<feature type="domain" description="Peptidase C1A papain C-terminal" evidence="7">
    <location>
        <begin position="316"/>
        <end position="533"/>
    </location>
</feature>
<sequence length="535" mass="60620">MGKLVGVVNVKPSTVPTFPDVYHVSGTIILPFAEIEEPFEAWYNYSGQVSRIEYYHGQVITLQHGFEEPAGISYKISPATTETEINVIKCFQLNGTIHNPITAQPVIPALQSFQFIKEEDFKGCHCSVWQNVTVVDKKKNTYTMWLSSSSQGPIPVHYEMMGYNTLFGGHYDKYEIDYNELKYDVDPNVFKLPEGLSCESFPGPAAEHRIVANPIQDLIDSDQGNRTHDLFKYYKKKFNRDYEKDDLEHEMRKTTFTHNVRYIHSMNRRNLTFKLEINHLADRTINEVSVLNGRLKSTTLNNGQPFPTELYKSIVPPPSLDWRLYGAVTPVKDQALCGSCWSFSSTGNIEGALFLKTGSLVPLSQQMLLDCTWGFGNAACDGGEEWRAYEWMIKHGGIATAESYGSYLGQNGFCHYNQSVFTAKLKSYVNVTSGRREALKMALFKNGPVAVGMDASHKSFRFYSHGVYYESKCKNSRIELDHAVLAVGYGILDGEPYWLIKNSWSSFWGDDGYFLISMRHNNCGITTDPIYAVLE</sequence>
<dbReference type="EMBL" id="BEZZ01000622">
    <property type="protein sequence ID" value="GCC34670.1"/>
    <property type="molecule type" value="Genomic_DNA"/>
</dbReference>
<dbReference type="AlphaFoldDB" id="A0A401SWB6"/>
<dbReference type="PRINTS" id="PR00705">
    <property type="entry name" value="PAPAIN"/>
</dbReference>
<feature type="domain" description="Cathepsin propeptide inhibitor" evidence="8">
    <location>
        <begin position="231"/>
        <end position="288"/>
    </location>
</feature>
<name>A0A401SWB6_CHIPU</name>
<dbReference type="PANTHER" id="PTHR12411">
    <property type="entry name" value="CYSTEINE PROTEASE FAMILY C1-RELATED"/>
    <property type="match status" value="1"/>
</dbReference>
<organism evidence="9 10">
    <name type="scientific">Chiloscyllium punctatum</name>
    <name type="common">Brownbanded bambooshark</name>
    <name type="synonym">Hemiscyllium punctatum</name>
    <dbReference type="NCBI Taxonomy" id="137246"/>
    <lineage>
        <taxon>Eukaryota</taxon>
        <taxon>Metazoa</taxon>
        <taxon>Chordata</taxon>
        <taxon>Craniata</taxon>
        <taxon>Vertebrata</taxon>
        <taxon>Chondrichthyes</taxon>
        <taxon>Elasmobranchii</taxon>
        <taxon>Galeomorphii</taxon>
        <taxon>Galeoidea</taxon>
        <taxon>Orectolobiformes</taxon>
        <taxon>Hemiscylliidae</taxon>
        <taxon>Chiloscyllium</taxon>
    </lineage>
</organism>
<dbReference type="GO" id="GO:0008234">
    <property type="term" value="F:cysteine-type peptidase activity"/>
    <property type="evidence" value="ECO:0007669"/>
    <property type="project" value="UniProtKB-KW"/>
</dbReference>
<evidence type="ECO:0000256" key="4">
    <source>
        <dbReference type="ARBA" id="ARBA00022807"/>
    </source>
</evidence>
<dbReference type="Pfam" id="PF08246">
    <property type="entry name" value="Inhibitor_I29"/>
    <property type="match status" value="1"/>
</dbReference>
<dbReference type="SMART" id="SM00848">
    <property type="entry name" value="Inhibitor_I29"/>
    <property type="match status" value="1"/>
</dbReference>
<dbReference type="InterPro" id="IPR000169">
    <property type="entry name" value="Pept_cys_AS"/>
</dbReference>
<dbReference type="Proteomes" id="UP000287033">
    <property type="component" value="Unassembled WGS sequence"/>
</dbReference>
<dbReference type="GO" id="GO:0006508">
    <property type="term" value="P:proteolysis"/>
    <property type="evidence" value="ECO:0007669"/>
    <property type="project" value="UniProtKB-KW"/>
</dbReference>
<dbReference type="Pfam" id="PF00112">
    <property type="entry name" value="Peptidase_C1"/>
    <property type="match status" value="1"/>
</dbReference>
<keyword evidence="2" id="KW-0645">Protease</keyword>
<evidence type="ECO:0000256" key="6">
    <source>
        <dbReference type="ARBA" id="ARBA00023157"/>
    </source>
</evidence>
<dbReference type="InterPro" id="IPR039417">
    <property type="entry name" value="Peptidase_C1A_papain-like"/>
</dbReference>
<protein>
    <recommendedName>
        <fullName evidence="11">Peptidase C1A papain C-terminal domain-containing protein</fullName>
    </recommendedName>
</protein>
<accession>A0A401SWB6</accession>
<keyword evidence="4" id="KW-0788">Thiol protease</keyword>
<keyword evidence="6" id="KW-1015">Disulfide bond</keyword>
<evidence type="ECO:0000259" key="8">
    <source>
        <dbReference type="SMART" id="SM00848"/>
    </source>
</evidence>
<dbReference type="InterPro" id="IPR025660">
    <property type="entry name" value="Pept_his_AS"/>
</dbReference>
<evidence type="ECO:0000259" key="7">
    <source>
        <dbReference type="SMART" id="SM00645"/>
    </source>
</evidence>
<reference evidence="9 10" key="1">
    <citation type="journal article" date="2018" name="Nat. Ecol. Evol.">
        <title>Shark genomes provide insights into elasmobranch evolution and the origin of vertebrates.</title>
        <authorList>
            <person name="Hara Y"/>
            <person name="Yamaguchi K"/>
            <person name="Onimaru K"/>
            <person name="Kadota M"/>
            <person name="Koyanagi M"/>
            <person name="Keeley SD"/>
            <person name="Tatsumi K"/>
            <person name="Tanaka K"/>
            <person name="Motone F"/>
            <person name="Kageyama Y"/>
            <person name="Nozu R"/>
            <person name="Adachi N"/>
            <person name="Nishimura O"/>
            <person name="Nakagawa R"/>
            <person name="Tanegashima C"/>
            <person name="Kiyatake I"/>
            <person name="Matsumoto R"/>
            <person name="Murakumo K"/>
            <person name="Nishida K"/>
            <person name="Terakita A"/>
            <person name="Kuratani S"/>
            <person name="Sato K"/>
            <person name="Hyodo S Kuraku.S."/>
        </authorList>
    </citation>
    <scope>NUCLEOTIDE SEQUENCE [LARGE SCALE GENOMIC DNA]</scope>
</reference>
<dbReference type="InterPro" id="IPR000668">
    <property type="entry name" value="Peptidase_C1A_C"/>
</dbReference>
<dbReference type="PROSITE" id="PS00639">
    <property type="entry name" value="THIOL_PROTEASE_HIS"/>
    <property type="match status" value="1"/>
</dbReference>
<dbReference type="CDD" id="cd02248">
    <property type="entry name" value="Peptidase_C1A"/>
    <property type="match status" value="1"/>
</dbReference>
<comment type="similarity">
    <text evidence="1">Belongs to the peptidase C1 family.</text>
</comment>
<dbReference type="OMA" id="YEIDYTS"/>
<dbReference type="InterPro" id="IPR025661">
    <property type="entry name" value="Pept_asp_AS"/>
</dbReference>
<keyword evidence="10" id="KW-1185">Reference proteome</keyword>
<evidence type="ECO:0000313" key="10">
    <source>
        <dbReference type="Proteomes" id="UP000287033"/>
    </source>
</evidence>
<evidence type="ECO:0000256" key="5">
    <source>
        <dbReference type="ARBA" id="ARBA00023145"/>
    </source>
</evidence>
<keyword evidence="5" id="KW-0865">Zymogen</keyword>
<keyword evidence="3" id="KW-0378">Hydrolase</keyword>
<dbReference type="InterPro" id="IPR038765">
    <property type="entry name" value="Papain-like_cys_pep_sf"/>
</dbReference>
<dbReference type="Gene3D" id="3.90.70.10">
    <property type="entry name" value="Cysteine proteinases"/>
    <property type="match status" value="1"/>
</dbReference>
<dbReference type="OrthoDB" id="65740at2759"/>
<dbReference type="PROSITE" id="PS00139">
    <property type="entry name" value="THIOL_PROTEASE_CYS"/>
    <property type="match status" value="1"/>
</dbReference>
<evidence type="ECO:0000313" key="9">
    <source>
        <dbReference type="EMBL" id="GCC34670.1"/>
    </source>
</evidence>
<dbReference type="PROSITE" id="PS00640">
    <property type="entry name" value="THIOL_PROTEASE_ASN"/>
    <property type="match status" value="1"/>
</dbReference>
<evidence type="ECO:0000256" key="2">
    <source>
        <dbReference type="ARBA" id="ARBA00022670"/>
    </source>
</evidence>
<comment type="caution">
    <text evidence="9">The sequence shown here is derived from an EMBL/GenBank/DDBJ whole genome shotgun (WGS) entry which is preliminary data.</text>
</comment>
<evidence type="ECO:0000256" key="3">
    <source>
        <dbReference type="ARBA" id="ARBA00022801"/>
    </source>
</evidence>
<evidence type="ECO:0000256" key="1">
    <source>
        <dbReference type="ARBA" id="ARBA00008455"/>
    </source>
</evidence>
<dbReference type="SUPFAM" id="SSF54001">
    <property type="entry name" value="Cysteine proteinases"/>
    <property type="match status" value="1"/>
</dbReference>
<dbReference type="FunFam" id="3.90.70.10:FF:000087">
    <property type="entry name" value="Counting factor associated protein D"/>
    <property type="match status" value="1"/>
</dbReference>
<gene>
    <name evidence="9" type="ORF">chiPu_0013145</name>
</gene>
<dbReference type="STRING" id="137246.A0A401SWB6"/>
<dbReference type="InterPro" id="IPR013128">
    <property type="entry name" value="Peptidase_C1A"/>
</dbReference>
<evidence type="ECO:0008006" key="11">
    <source>
        <dbReference type="Google" id="ProtNLM"/>
    </source>
</evidence>
<proteinExistence type="inferred from homology"/>
<dbReference type="InterPro" id="IPR013201">
    <property type="entry name" value="Prot_inhib_I29"/>
</dbReference>
<dbReference type="SMART" id="SM00645">
    <property type="entry name" value="Pept_C1"/>
    <property type="match status" value="1"/>
</dbReference>